<dbReference type="Proteomes" id="UP000190037">
    <property type="component" value="Unassembled WGS sequence"/>
</dbReference>
<accession>A0A1T3NM30</accession>
<organism evidence="2 3">
    <name type="scientific">Embleya scabrispora</name>
    <dbReference type="NCBI Taxonomy" id="159449"/>
    <lineage>
        <taxon>Bacteria</taxon>
        <taxon>Bacillati</taxon>
        <taxon>Actinomycetota</taxon>
        <taxon>Actinomycetes</taxon>
        <taxon>Kitasatosporales</taxon>
        <taxon>Streptomycetaceae</taxon>
        <taxon>Embleya</taxon>
    </lineage>
</organism>
<name>A0A1T3NM30_9ACTN</name>
<keyword evidence="1" id="KW-0732">Signal</keyword>
<dbReference type="STRING" id="159449.B4N89_37160"/>
<feature type="signal peptide" evidence="1">
    <location>
        <begin position="1"/>
        <end position="28"/>
    </location>
</feature>
<evidence type="ECO:0008006" key="4">
    <source>
        <dbReference type="Google" id="ProtNLM"/>
    </source>
</evidence>
<evidence type="ECO:0000256" key="1">
    <source>
        <dbReference type="SAM" id="SignalP"/>
    </source>
</evidence>
<dbReference type="RefSeq" id="WP_078980979.1">
    <property type="nucleotide sequence ID" value="NZ_MWQN01000003.1"/>
</dbReference>
<dbReference type="SUPFAM" id="SSF49695">
    <property type="entry name" value="gamma-Crystallin-like"/>
    <property type="match status" value="1"/>
</dbReference>
<reference evidence="2 3" key="1">
    <citation type="submission" date="2017-03" db="EMBL/GenBank/DDBJ databases">
        <title>Draft genome sequence of Streptomyces scabrisporus NF3, endophyte isolated from Amphipterygium adstringens.</title>
        <authorList>
            <person name="Vazquez M."/>
            <person name="Ceapa C.D."/>
            <person name="Rodriguez Luna D."/>
            <person name="Sanchez Esquivel S."/>
        </authorList>
    </citation>
    <scope>NUCLEOTIDE SEQUENCE [LARGE SCALE GENOMIC DNA]</scope>
    <source>
        <strain evidence="2 3">NF3</strain>
    </source>
</reference>
<dbReference type="InterPro" id="IPR011024">
    <property type="entry name" value="G_crystallin-like"/>
</dbReference>
<keyword evidence="3" id="KW-1185">Reference proteome</keyword>
<evidence type="ECO:0000313" key="2">
    <source>
        <dbReference type="EMBL" id="OPC77886.1"/>
    </source>
</evidence>
<dbReference type="OrthoDB" id="4554488at2"/>
<proteinExistence type="predicted"/>
<dbReference type="EMBL" id="MWQN01000003">
    <property type="protein sequence ID" value="OPC77886.1"/>
    <property type="molecule type" value="Genomic_DNA"/>
</dbReference>
<evidence type="ECO:0000313" key="3">
    <source>
        <dbReference type="Proteomes" id="UP000190037"/>
    </source>
</evidence>
<dbReference type="AlphaFoldDB" id="A0A1T3NM30"/>
<feature type="chain" id="PRO_5039529581" description="Peptidase inhibitor" evidence="1">
    <location>
        <begin position="29"/>
        <end position="122"/>
    </location>
</feature>
<sequence length="122" mass="13028">MTSRTRAVATAAALLVGAVTIAASPATATPSMAWPCGDGKFCIYHGANGTGAHYELEDGASDLSVLAGGLNDHVWSVRNNTRDDWCLFRDAGHRNKILNILDGQTINLQSPQRDQVSSTRRC</sequence>
<dbReference type="Gene3D" id="2.60.20.10">
    <property type="entry name" value="Crystallins"/>
    <property type="match status" value="1"/>
</dbReference>
<comment type="caution">
    <text evidence="2">The sequence shown here is derived from an EMBL/GenBank/DDBJ whole genome shotgun (WGS) entry which is preliminary data.</text>
</comment>
<protein>
    <recommendedName>
        <fullName evidence="4">Peptidase inhibitor</fullName>
    </recommendedName>
</protein>
<gene>
    <name evidence="2" type="ORF">B4N89_37160</name>
</gene>
<dbReference type="Pfam" id="PF03995">
    <property type="entry name" value="Inhibitor_I36"/>
    <property type="match status" value="1"/>
</dbReference>